<dbReference type="GO" id="GO:0005524">
    <property type="term" value="F:ATP binding"/>
    <property type="evidence" value="ECO:0007669"/>
    <property type="project" value="UniProtKB-KW"/>
</dbReference>
<dbReference type="InterPro" id="IPR015854">
    <property type="entry name" value="ABC_transpr_LolD-like"/>
</dbReference>
<dbReference type="InterPro" id="IPR027417">
    <property type="entry name" value="P-loop_NTPase"/>
</dbReference>
<evidence type="ECO:0000256" key="3">
    <source>
        <dbReference type="ARBA" id="ARBA00022840"/>
    </source>
</evidence>
<dbReference type="Gene3D" id="3.40.50.300">
    <property type="entry name" value="P-loop containing nucleotide triphosphate hydrolases"/>
    <property type="match status" value="1"/>
</dbReference>
<organism evidence="5 6">
    <name type="scientific">Labrys miyagiensis</name>
    <dbReference type="NCBI Taxonomy" id="346912"/>
    <lineage>
        <taxon>Bacteria</taxon>
        <taxon>Pseudomonadati</taxon>
        <taxon>Pseudomonadota</taxon>
        <taxon>Alphaproteobacteria</taxon>
        <taxon>Hyphomicrobiales</taxon>
        <taxon>Xanthobacteraceae</taxon>
        <taxon>Labrys</taxon>
    </lineage>
</organism>
<dbReference type="Proteomes" id="UP001156882">
    <property type="component" value="Unassembled WGS sequence"/>
</dbReference>
<dbReference type="PANTHER" id="PTHR24220:SF685">
    <property type="entry name" value="ABC TRANSPORTER RELATED"/>
    <property type="match status" value="1"/>
</dbReference>
<dbReference type="SUPFAM" id="SSF52540">
    <property type="entry name" value="P-loop containing nucleoside triphosphate hydrolases"/>
    <property type="match status" value="1"/>
</dbReference>
<comment type="similarity">
    <text evidence="1">Belongs to the ABC transporter superfamily.</text>
</comment>
<name>A0ABQ6CC99_9HYPH</name>
<dbReference type="InterPro" id="IPR003593">
    <property type="entry name" value="AAA+_ATPase"/>
</dbReference>
<keyword evidence="2" id="KW-0547">Nucleotide-binding</keyword>
<proteinExistence type="inferred from homology"/>
<gene>
    <name evidence="5" type="ORF">GCM10007874_04490</name>
</gene>
<feature type="domain" description="ABC transporter" evidence="4">
    <location>
        <begin position="9"/>
        <end position="245"/>
    </location>
</feature>
<evidence type="ECO:0000256" key="1">
    <source>
        <dbReference type="ARBA" id="ARBA00005417"/>
    </source>
</evidence>
<dbReference type="InterPro" id="IPR003439">
    <property type="entry name" value="ABC_transporter-like_ATP-bd"/>
</dbReference>
<dbReference type="PROSITE" id="PS00211">
    <property type="entry name" value="ABC_TRANSPORTER_1"/>
    <property type="match status" value="1"/>
</dbReference>
<accession>A0ABQ6CC99</accession>
<protein>
    <submittedName>
        <fullName evidence="5">ABC transporter ATP-binding protein</fullName>
    </submittedName>
</protein>
<evidence type="ECO:0000313" key="5">
    <source>
        <dbReference type="EMBL" id="GLS17434.1"/>
    </source>
</evidence>
<dbReference type="RefSeq" id="WP_284310254.1">
    <property type="nucleotide sequence ID" value="NZ_BSPC01000005.1"/>
</dbReference>
<keyword evidence="6" id="KW-1185">Reference proteome</keyword>
<comment type="caution">
    <text evidence="5">The sequence shown here is derived from an EMBL/GenBank/DDBJ whole genome shotgun (WGS) entry which is preliminary data.</text>
</comment>
<keyword evidence="3 5" id="KW-0067">ATP-binding</keyword>
<dbReference type="EMBL" id="BSPC01000005">
    <property type="protein sequence ID" value="GLS17434.1"/>
    <property type="molecule type" value="Genomic_DNA"/>
</dbReference>
<dbReference type="InterPro" id="IPR017871">
    <property type="entry name" value="ABC_transporter-like_CS"/>
</dbReference>
<reference evidence="6" key="1">
    <citation type="journal article" date="2019" name="Int. J. Syst. Evol. Microbiol.">
        <title>The Global Catalogue of Microorganisms (GCM) 10K type strain sequencing project: providing services to taxonomists for standard genome sequencing and annotation.</title>
        <authorList>
            <consortium name="The Broad Institute Genomics Platform"/>
            <consortium name="The Broad Institute Genome Sequencing Center for Infectious Disease"/>
            <person name="Wu L."/>
            <person name="Ma J."/>
        </authorList>
    </citation>
    <scope>NUCLEOTIDE SEQUENCE [LARGE SCALE GENOMIC DNA]</scope>
    <source>
        <strain evidence="6">NBRC 101365</strain>
    </source>
</reference>
<dbReference type="SMART" id="SM00382">
    <property type="entry name" value="AAA"/>
    <property type="match status" value="1"/>
</dbReference>
<evidence type="ECO:0000313" key="6">
    <source>
        <dbReference type="Proteomes" id="UP001156882"/>
    </source>
</evidence>
<dbReference type="Pfam" id="PF00005">
    <property type="entry name" value="ABC_tran"/>
    <property type="match status" value="1"/>
</dbReference>
<evidence type="ECO:0000259" key="4">
    <source>
        <dbReference type="PROSITE" id="PS50893"/>
    </source>
</evidence>
<dbReference type="PANTHER" id="PTHR24220">
    <property type="entry name" value="IMPORT ATP-BINDING PROTEIN"/>
    <property type="match status" value="1"/>
</dbReference>
<evidence type="ECO:0000256" key="2">
    <source>
        <dbReference type="ARBA" id="ARBA00022741"/>
    </source>
</evidence>
<sequence>MAEGSKLLVVARDLQRSFAFAGQKVGALASASFEIASTDRIALAGPSGSGKSTLLALIAGLDKPDVGTIAWPGLPGRSSQPVGLASSDIALAFQAPSLIPSLTVIANAALPHMLRGGGAGEAEERAAAALSLFRVQDLADKLPEEISGGQAQRVVLARCIVARPDLILADEPTSQLDHLNGMAAIEALLGWTADNKCAVVIATHDVEVARRLDRTWTIYHGLLDTVGPLGHVPSAQGGAERETALGNGHAVGRVA</sequence>
<dbReference type="PROSITE" id="PS50893">
    <property type="entry name" value="ABC_TRANSPORTER_2"/>
    <property type="match status" value="1"/>
</dbReference>